<name>A0A8S5MY36_9CAUD</name>
<organism evidence="2">
    <name type="scientific">Myoviridae sp. ctCop38</name>
    <dbReference type="NCBI Taxonomy" id="2826632"/>
    <lineage>
        <taxon>Viruses</taxon>
        <taxon>Duplodnaviria</taxon>
        <taxon>Heunggongvirae</taxon>
        <taxon>Uroviricota</taxon>
        <taxon>Caudoviricetes</taxon>
    </lineage>
</organism>
<proteinExistence type="predicted"/>
<protein>
    <submittedName>
        <fullName evidence="2">VIP2</fullName>
    </submittedName>
</protein>
<sequence>MLIRPLIIAARILDEDYPKDPNPENWRTINGAKVHLDGDKNIDGGAGSKFNKKKFGSNFSAQEGFSGEYAAPKTTYKEKAILNPFLDKVLKENDQLSEESLLHAGKKLMSASPNEISDIGSEEELDEALDILEDALNIDWKSEAKVKKLKETLMQKAAAVFTEASVQSYQGGNYPFRKSNYTKAHLDNAVWCESMEESKKKFDAQALSVWANAKPEEREAIREYTSSYSKFNEPLRGIEYGTGKYKGVGSIDFENIGSNGYGNLKPGEARDLITNMTNYIDRSAFDEDVWLQRGCNYKGMDKFLNLSKPLKDYSLDELKAEILGTKVTEHGFMSCGAAKGTGFDDKPIMFNIYAPAGTKMAYAPNFSAFKKENEMILQRGTQFRVAKIEENPDGGFFIDLEVVGSDMQKV</sequence>
<evidence type="ECO:0000259" key="1">
    <source>
        <dbReference type="Pfam" id="PF03496"/>
    </source>
</evidence>
<dbReference type="GO" id="GO:0005576">
    <property type="term" value="C:extracellular region"/>
    <property type="evidence" value="ECO:0007669"/>
    <property type="project" value="InterPro"/>
</dbReference>
<feature type="domain" description="ADP ribosyltransferase" evidence="1">
    <location>
        <begin position="200"/>
        <end position="391"/>
    </location>
</feature>
<dbReference type="EMBL" id="BK015019">
    <property type="protein sequence ID" value="DAD87317.1"/>
    <property type="molecule type" value="Genomic_DNA"/>
</dbReference>
<accession>A0A8S5MY36</accession>
<dbReference type="Gene3D" id="3.90.176.10">
    <property type="entry name" value="Toxin ADP-ribosyltransferase, Chain A, domain 1"/>
    <property type="match status" value="1"/>
</dbReference>
<dbReference type="SUPFAM" id="SSF56399">
    <property type="entry name" value="ADP-ribosylation"/>
    <property type="match status" value="1"/>
</dbReference>
<dbReference type="InterPro" id="IPR003540">
    <property type="entry name" value="ADP-ribosyltransferase"/>
</dbReference>
<evidence type="ECO:0000313" key="2">
    <source>
        <dbReference type="EMBL" id="DAD87317.1"/>
    </source>
</evidence>
<dbReference type="Pfam" id="PF03496">
    <property type="entry name" value="ADPrib_exo_Tox"/>
    <property type="match status" value="1"/>
</dbReference>
<dbReference type="PROSITE" id="PS51996">
    <property type="entry name" value="TR_MART"/>
    <property type="match status" value="1"/>
</dbReference>
<reference evidence="2" key="1">
    <citation type="journal article" date="2021" name="Proc. Natl. Acad. Sci. U.S.A.">
        <title>A Catalog of Tens of Thousands of Viruses from Human Metagenomes Reveals Hidden Associations with Chronic Diseases.</title>
        <authorList>
            <person name="Tisza M.J."/>
            <person name="Buck C.B."/>
        </authorList>
    </citation>
    <scope>NUCLEOTIDE SEQUENCE</scope>
    <source>
        <strain evidence="2">CtCop38</strain>
    </source>
</reference>